<reference evidence="8 9" key="1">
    <citation type="journal article" date="2024" name="IMA Fungus">
        <title>IMA Genome - F19 : A genome assembly and annotation guide to empower mycologists, including annotated draft genome sequences of Ceratocystis pirilliformis, Diaporthe australafricana, Fusarium ophioides, Paecilomyces lecythidis, and Sporothrix stenoceras.</title>
        <authorList>
            <person name="Aylward J."/>
            <person name="Wilson A.M."/>
            <person name="Visagie C.M."/>
            <person name="Spraker J."/>
            <person name="Barnes I."/>
            <person name="Buitendag C."/>
            <person name="Ceriani C."/>
            <person name="Del Mar Angel L."/>
            <person name="du Plessis D."/>
            <person name="Fuchs T."/>
            <person name="Gasser K."/>
            <person name="Kramer D."/>
            <person name="Li W."/>
            <person name="Munsamy K."/>
            <person name="Piso A."/>
            <person name="Price J.L."/>
            <person name="Sonnekus B."/>
            <person name="Thomas C."/>
            <person name="van der Nest A."/>
            <person name="van Dijk A."/>
            <person name="van Heerden A."/>
            <person name="van Vuuren N."/>
            <person name="Yilmaz N."/>
            <person name="Duong T.A."/>
            <person name="van der Merwe N.A."/>
            <person name="Wingfield M.J."/>
            <person name="Wingfield B.D."/>
        </authorList>
    </citation>
    <scope>NUCLEOTIDE SEQUENCE [LARGE SCALE GENOMIC DNA]</scope>
    <source>
        <strain evidence="8 9">CMW 18167</strain>
    </source>
</reference>
<feature type="compositionally biased region" description="Basic and acidic residues" evidence="5">
    <location>
        <begin position="245"/>
        <end position="260"/>
    </location>
</feature>
<evidence type="ECO:0000256" key="4">
    <source>
        <dbReference type="ARBA" id="ARBA00023136"/>
    </source>
</evidence>
<feature type="compositionally biased region" description="Basic and acidic residues" evidence="5">
    <location>
        <begin position="456"/>
        <end position="470"/>
    </location>
</feature>
<evidence type="ECO:0000256" key="1">
    <source>
        <dbReference type="ARBA" id="ARBA00004141"/>
    </source>
</evidence>
<dbReference type="SUPFAM" id="SSF103473">
    <property type="entry name" value="MFS general substrate transporter"/>
    <property type="match status" value="1"/>
</dbReference>
<evidence type="ECO:0000256" key="5">
    <source>
        <dbReference type="SAM" id="MobiDB-lite"/>
    </source>
</evidence>
<evidence type="ECO:0000313" key="9">
    <source>
        <dbReference type="Proteomes" id="UP001583193"/>
    </source>
</evidence>
<feature type="region of interest" description="Disordered" evidence="5">
    <location>
        <begin position="221"/>
        <end position="260"/>
    </location>
</feature>
<feature type="transmembrane region" description="Helical" evidence="6">
    <location>
        <begin position="350"/>
        <end position="370"/>
    </location>
</feature>
<gene>
    <name evidence="8" type="ORF">Plec18167_008104</name>
</gene>
<organism evidence="8 9">
    <name type="scientific">Paecilomyces lecythidis</name>
    <dbReference type="NCBI Taxonomy" id="3004212"/>
    <lineage>
        <taxon>Eukaryota</taxon>
        <taxon>Fungi</taxon>
        <taxon>Dikarya</taxon>
        <taxon>Ascomycota</taxon>
        <taxon>Pezizomycotina</taxon>
        <taxon>Eurotiomycetes</taxon>
        <taxon>Eurotiomycetidae</taxon>
        <taxon>Eurotiales</taxon>
        <taxon>Thermoascaceae</taxon>
        <taxon>Paecilomyces</taxon>
    </lineage>
</organism>
<feature type="transmembrane region" description="Helical" evidence="6">
    <location>
        <begin position="63"/>
        <end position="84"/>
    </location>
</feature>
<dbReference type="PANTHER" id="PTHR23520:SF5">
    <property type="entry name" value="TRANSPORTER, PUTATIVE (AFU_ORTHOLOGUE AFUA_3G04000)-RELATED"/>
    <property type="match status" value="1"/>
</dbReference>
<evidence type="ECO:0000256" key="3">
    <source>
        <dbReference type="ARBA" id="ARBA00022989"/>
    </source>
</evidence>
<comment type="caution">
    <text evidence="8">The sequence shown here is derived from an EMBL/GenBank/DDBJ whole genome shotgun (WGS) entry which is preliminary data.</text>
</comment>
<feature type="transmembrane region" description="Helical" evidence="6">
    <location>
        <begin position="91"/>
        <end position="109"/>
    </location>
</feature>
<sequence length="483" mass="52980">MSAICKPLKWLYNEFGIASVYATGRDACFIILARTCRMFAFGAASLIMALFLSNLGFTDFQIGLFMTLTLAGDVLLSLSLSLVADKIGRRRVLLVGAFTMTISGALFAVSENYWILLAAAVVGVISVSGGDFGPFRAIEESTLSHLTTAETRSDVLTWYVTVSSLGSAFGTEFCGRALDFLRNRPGWEITSAYHAVFWLYILMGTLNMILALSMSDKCEIHDSPDEPDASAPLLDDSYQQEGTDSDDRSEQKPETNEKRSLLSQISSQTRAVMYKLWFLLVVDSLADGMVSYALTNYYLDRKFHLSKSTLGDIMSISYFLSSCSTIFAGPLARHLGLIKTMVFTHIPSSTAVLLFPIPQSVPLTIVLFFIRTGLNNMDQAPRAAFISAVVKPKERTAVMGITSMIRTLASTIGPSVTGLLAGNNRFWIAFVTAGALRLAYDLGLFAMFVNMKLHTHESNEQEPDPRRSSDEEVPESQSAQSTS</sequence>
<comment type="subcellular location">
    <subcellularLocation>
        <location evidence="1">Membrane</location>
        <topology evidence="1">Multi-pass membrane protein</topology>
    </subcellularLocation>
</comment>
<keyword evidence="4 6" id="KW-0472">Membrane</keyword>
<accession>A0ABR3WZ17</accession>
<dbReference type="Gene3D" id="1.20.1250.20">
    <property type="entry name" value="MFS general substrate transporter like domains"/>
    <property type="match status" value="2"/>
</dbReference>
<protein>
    <recommendedName>
        <fullName evidence="7">Major facilitator superfamily (MFS) profile domain-containing protein</fullName>
    </recommendedName>
</protein>
<dbReference type="PROSITE" id="PS00216">
    <property type="entry name" value="SUGAR_TRANSPORT_1"/>
    <property type="match status" value="1"/>
</dbReference>
<feature type="transmembrane region" description="Helical" evidence="6">
    <location>
        <begin position="115"/>
        <end position="135"/>
    </location>
</feature>
<dbReference type="Pfam" id="PF07690">
    <property type="entry name" value="MFS_1"/>
    <property type="match status" value="2"/>
</dbReference>
<evidence type="ECO:0000256" key="2">
    <source>
        <dbReference type="ARBA" id="ARBA00022692"/>
    </source>
</evidence>
<dbReference type="EMBL" id="JAVDPF010000037">
    <property type="protein sequence ID" value="KAL1868799.1"/>
    <property type="molecule type" value="Genomic_DNA"/>
</dbReference>
<evidence type="ECO:0000256" key="6">
    <source>
        <dbReference type="SAM" id="Phobius"/>
    </source>
</evidence>
<dbReference type="PROSITE" id="PS50850">
    <property type="entry name" value="MFS"/>
    <property type="match status" value="1"/>
</dbReference>
<keyword evidence="2 6" id="KW-0812">Transmembrane</keyword>
<dbReference type="InterPro" id="IPR011701">
    <property type="entry name" value="MFS"/>
</dbReference>
<evidence type="ECO:0000313" key="8">
    <source>
        <dbReference type="EMBL" id="KAL1868799.1"/>
    </source>
</evidence>
<feature type="domain" description="Major facilitator superfamily (MFS) profile" evidence="7">
    <location>
        <begin position="1"/>
        <end position="452"/>
    </location>
</feature>
<dbReference type="InterPro" id="IPR020846">
    <property type="entry name" value="MFS_dom"/>
</dbReference>
<name>A0ABR3WZ17_9EURO</name>
<keyword evidence="9" id="KW-1185">Reference proteome</keyword>
<feature type="transmembrane region" description="Helical" evidence="6">
    <location>
        <begin position="426"/>
        <end position="449"/>
    </location>
</feature>
<dbReference type="PANTHER" id="PTHR23520">
    <property type="entry name" value="TRANSPORTER, PUTATIVE (AFU_ORTHOLOGUE AFUA_3G04000)-RELATED"/>
    <property type="match status" value="1"/>
</dbReference>
<dbReference type="Proteomes" id="UP001583193">
    <property type="component" value="Unassembled WGS sequence"/>
</dbReference>
<feature type="transmembrane region" description="Helical" evidence="6">
    <location>
        <begin position="39"/>
        <end position="57"/>
    </location>
</feature>
<keyword evidence="3 6" id="KW-1133">Transmembrane helix</keyword>
<evidence type="ECO:0000259" key="7">
    <source>
        <dbReference type="PROSITE" id="PS50850"/>
    </source>
</evidence>
<feature type="transmembrane region" description="Helical" evidence="6">
    <location>
        <begin position="315"/>
        <end position="338"/>
    </location>
</feature>
<feature type="transmembrane region" description="Helical" evidence="6">
    <location>
        <begin position="156"/>
        <end position="178"/>
    </location>
</feature>
<proteinExistence type="predicted"/>
<feature type="transmembrane region" description="Helical" evidence="6">
    <location>
        <begin position="190"/>
        <end position="212"/>
    </location>
</feature>
<dbReference type="InterPro" id="IPR036259">
    <property type="entry name" value="MFS_trans_sf"/>
</dbReference>
<feature type="transmembrane region" description="Helical" evidence="6">
    <location>
        <begin position="276"/>
        <end position="295"/>
    </location>
</feature>
<dbReference type="InterPro" id="IPR005829">
    <property type="entry name" value="Sugar_transporter_CS"/>
</dbReference>
<feature type="region of interest" description="Disordered" evidence="5">
    <location>
        <begin position="456"/>
        <end position="483"/>
    </location>
</feature>